<evidence type="ECO:0000313" key="5">
    <source>
        <dbReference type="EMBL" id="KOS06360.1"/>
    </source>
</evidence>
<organism evidence="5 6">
    <name type="scientific">Flavobacterium akiainvivens</name>
    <dbReference type="NCBI Taxonomy" id="1202724"/>
    <lineage>
        <taxon>Bacteria</taxon>
        <taxon>Pseudomonadati</taxon>
        <taxon>Bacteroidota</taxon>
        <taxon>Flavobacteriia</taxon>
        <taxon>Flavobacteriales</taxon>
        <taxon>Flavobacteriaceae</taxon>
        <taxon>Flavobacterium</taxon>
    </lineage>
</organism>
<dbReference type="InterPro" id="IPR000653">
    <property type="entry name" value="DegT/StrS_aminotransferase"/>
</dbReference>
<feature type="modified residue" description="N6-(pyridoxal phosphate)lysine" evidence="3">
    <location>
        <position position="192"/>
    </location>
</feature>
<evidence type="ECO:0000256" key="2">
    <source>
        <dbReference type="PIRSR" id="PIRSR000390-1"/>
    </source>
</evidence>
<dbReference type="InterPro" id="IPR015424">
    <property type="entry name" value="PyrdxlP-dep_Trfase"/>
</dbReference>
<dbReference type="InterPro" id="IPR015422">
    <property type="entry name" value="PyrdxlP-dep_Trfase_small"/>
</dbReference>
<dbReference type="GO" id="GO:0030170">
    <property type="term" value="F:pyridoxal phosphate binding"/>
    <property type="evidence" value="ECO:0007669"/>
    <property type="project" value="TreeGrafter"/>
</dbReference>
<dbReference type="PANTHER" id="PTHR30244">
    <property type="entry name" value="TRANSAMINASE"/>
    <property type="match status" value="1"/>
</dbReference>
<dbReference type="EMBL" id="LIYD01000005">
    <property type="protein sequence ID" value="KOS06360.1"/>
    <property type="molecule type" value="Genomic_DNA"/>
</dbReference>
<dbReference type="PANTHER" id="PTHR30244:SF34">
    <property type="entry name" value="DTDP-4-AMINO-4,6-DIDEOXYGALACTOSE TRANSAMINASE"/>
    <property type="match status" value="1"/>
</dbReference>
<keyword evidence="5" id="KW-0808">Transferase</keyword>
<feature type="active site" description="Proton acceptor" evidence="2">
    <location>
        <position position="192"/>
    </location>
</feature>
<dbReference type="InterPro" id="IPR015421">
    <property type="entry name" value="PyrdxlP-dep_Trfase_major"/>
</dbReference>
<evidence type="ECO:0000256" key="1">
    <source>
        <dbReference type="ARBA" id="ARBA00037999"/>
    </source>
</evidence>
<dbReference type="Gene3D" id="3.90.1150.10">
    <property type="entry name" value="Aspartate Aminotransferase, domain 1"/>
    <property type="match status" value="1"/>
</dbReference>
<gene>
    <name evidence="5" type="ORF">AM493_10205</name>
</gene>
<dbReference type="Gene3D" id="3.40.640.10">
    <property type="entry name" value="Type I PLP-dependent aspartate aminotransferase-like (Major domain)"/>
    <property type="match status" value="1"/>
</dbReference>
<dbReference type="OrthoDB" id="9810913at2"/>
<dbReference type="Pfam" id="PF01041">
    <property type="entry name" value="DegT_DnrJ_EryC1"/>
    <property type="match status" value="1"/>
</dbReference>
<reference evidence="5 6" key="1">
    <citation type="submission" date="2015-08" db="EMBL/GenBank/DDBJ databases">
        <title>Whole genome sequence of Flavobacterium akiainvivens IK-1T, from decaying Wikstroemia oahuensis, an endemic Hawaiian shrub.</title>
        <authorList>
            <person name="Wan X."/>
            <person name="Hou S."/>
            <person name="Saito J."/>
            <person name="Donachie S."/>
        </authorList>
    </citation>
    <scope>NUCLEOTIDE SEQUENCE [LARGE SCALE GENOMIC DNA]</scope>
    <source>
        <strain evidence="5 6">IK-1</strain>
    </source>
</reference>
<evidence type="ECO:0000313" key="6">
    <source>
        <dbReference type="Proteomes" id="UP000037755"/>
    </source>
</evidence>
<protein>
    <submittedName>
        <fullName evidence="5">Pyridoxal phosphate-dependent aminotransferase</fullName>
    </submittedName>
</protein>
<dbReference type="GO" id="GO:0008483">
    <property type="term" value="F:transaminase activity"/>
    <property type="evidence" value="ECO:0007669"/>
    <property type="project" value="UniProtKB-KW"/>
</dbReference>
<dbReference type="GO" id="GO:0000271">
    <property type="term" value="P:polysaccharide biosynthetic process"/>
    <property type="evidence" value="ECO:0007669"/>
    <property type="project" value="TreeGrafter"/>
</dbReference>
<dbReference type="STRING" id="1202724.AM493_10205"/>
<proteinExistence type="inferred from homology"/>
<evidence type="ECO:0000256" key="3">
    <source>
        <dbReference type="PIRSR" id="PIRSR000390-2"/>
    </source>
</evidence>
<dbReference type="Proteomes" id="UP000037755">
    <property type="component" value="Unassembled WGS sequence"/>
</dbReference>
<dbReference type="PIRSF" id="PIRSF000390">
    <property type="entry name" value="PLP_StrS"/>
    <property type="match status" value="1"/>
</dbReference>
<comment type="similarity">
    <text evidence="1 4">Belongs to the DegT/DnrJ/EryC1 family.</text>
</comment>
<dbReference type="SUPFAM" id="SSF53383">
    <property type="entry name" value="PLP-dependent transferases"/>
    <property type="match status" value="1"/>
</dbReference>
<dbReference type="CDD" id="cd00616">
    <property type="entry name" value="AHBA_syn"/>
    <property type="match status" value="1"/>
</dbReference>
<keyword evidence="3 4" id="KW-0663">Pyridoxal phosphate</keyword>
<keyword evidence="6" id="KW-1185">Reference proteome</keyword>
<comment type="caution">
    <text evidence="5">The sequence shown here is derived from an EMBL/GenBank/DDBJ whole genome shotgun (WGS) entry which is preliminary data.</text>
</comment>
<sequence>MEQPMIWLSSPHSSGQEQKYIDDAFAKNRLFAFGENVDGFESDLENYLGNGSHVALLNSGTSAIHMALIVLGVQKGDEVICQSLTFAASANPIVYMGATPVFVDSEPQTWNICPQALETAIKNRIAAGKQPKAIIAVHVYGMPYKAKEIHEIALKYNITVIEDSAEALGSKYNGQKCGTFADLSILSFNGNKIITTALGGALVSKDPAVKEKAVFLALQAKDPAPYYQHSQIGYNYRLSNVLAGIGRGQMEVLEERIQQRRNNHVFYKELFAGMPDVSVFESPDDKMFYSNYWLTTVLVSKEGGNMSLMQHLLLDNIDSRPIFKPLHLQPVFSDALYFGNTVAQDIFNTGLCLPSSSNLTGAEKERIKESVFKWHKAGG</sequence>
<evidence type="ECO:0000256" key="4">
    <source>
        <dbReference type="RuleBase" id="RU004508"/>
    </source>
</evidence>
<accession>A0A0M9VI76</accession>
<dbReference type="PATRIC" id="fig|1202724.3.peg.2118"/>
<keyword evidence="5" id="KW-0032">Aminotransferase</keyword>
<dbReference type="RefSeq" id="WP_054407865.1">
    <property type="nucleotide sequence ID" value="NZ_FOYA01000001.1"/>
</dbReference>
<dbReference type="AlphaFoldDB" id="A0A0M9VI76"/>
<name>A0A0M9VI76_9FLAO</name>